<evidence type="ECO:0008006" key="3">
    <source>
        <dbReference type="Google" id="ProtNLM"/>
    </source>
</evidence>
<dbReference type="AlphaFoldDB" id="A0A1L3SNU4"/>
<evidence type="ECO:0000313" key="1">
    <source>
        <dbReference type="EMBL" id="APH71068.1"/>
    </source>
</evidence>
<dbReference type="OrthoDB" id="7360312at2"/>
<protein>
    <recommendedName>
        <fullName evidence="3">Extradiol ring-cleavage dioxygenase LigAB LigA subunit domain-containing protein</fullName>
    </recommendedName>
</protein>
<dbReference type="EMBL" id="CP018171">
    <property type="protein sequence ID" value="APH71068.1"/>
    <property type="molecule type" value="Genomic_DNA"/>
</dbReference>
<reference evidence="2" key="1">
    <citation type="submission" date="2016-11" db="EMBL/GenBank/DDBJ databases">
        <title>Mesorhizobium oceanicum sp. nov., isolated from deep seawater in South China Sea.</title>
        <authorList>
            <person name="Fu G.-Y."/>
        </authorList>
    </citation>
    <scope>NUCLEOTIDE SEQUENCE [LARGE SCALE GENOMIC DNA]</scope>
    <source>
        <strain evidence="2">B7</strain>
    </source>
</reference>
<evidence type="ECO:0000313" key="2">
    <source>
        <dbReference type="Proteomes" id="UP000182840"/>
    </source>
</evidence>
<sequence length="121" mass="14376">MSKYYVNKFLFQVDRNPDFLKRYAEDPKNFVATWEQSIGPRLNEVEHSTVHGFTDAERKALVEHDFVALFEMGAHFFLNLTLFIGIYDEPYMKENGPLAFQRHFAQRLQHWNGRDYPTVET</sequence>
<organism evidence="1 2">
    <name type="scientific">Aquibium oceanicum</name>
    <dbReference type="NCBI Taxonomy" id="1670800"/>
    <lineage>
        <taxon>Bacteria</taxon>
        <taxon>Pseudomonadati</taxon>
        <taxon>Pseudomonadota</taxon>
        <taxon>Alphaproteobacteria</taxon>
        <taxon>Hyphomicrobiales</taxon>
        <taxon>Phyllobacteriaceae</taxon>
        <taxon>Aquibium</taxon>
    </lineage>
</organism>
<dbReference type="RefSeq" id="WP_072602474.1">
    <property type="nucleotide sequence ID" value="NZ_CP018171.1"/>
</dbReference>
<name>A0A1L3SNU4_9HYPH</name>
<keyword evidence="2" id="KW-1185">Reference proteome</keyword>
<gene>
    <name evidence="1" type="ORF">BSQ44_06565</name>
</gene>
<proteinExistence type="predicted"/>
<dbReference type="STRING" id="1670800.BSQ44_06565"/>
<dbReference type="KEGG" id="meso:BSQ44_06565"/>
<dbReference type="Proteomes" id="UP000182840">
    <property type="component" value="Chromosome"/>
</dbReference>
<accession>A0A1L3SNU4</accession>